<dbReference type="Gene3D" id="3.10.580.10">
    <property type="entry name" value="CBS-domain"/>
    <property type="match status" value="1"/>
</dbReference>
<dbReference type="SUPFAM" id="SSF58104">
    <property type="entry name" value="Methyl-accepting chemotaxis protein (MCP) signaling domain"/>
    <property type="match status" value="1"/>
</dbReference>
<dbReference type="RefSeq" id="WP_125653382.1">
    <property type="nucleotide sequence ID" value="NZ_AP019308.1"/>
</dbReference>
<dbReference type="KEGG" id="pbk:Back11_03000"/>
<evidence type="ECO:0000313" key="3">
    <source>
        <dbReference type="EMBL" id="BBH18955.1"/>
    </source>
</evidence>
<organism evidence="3 4">
    <name type="scientific">Paenibacillus baekrokdamisoli</name>
    <dbReference type="NCBI Taxonomy" id="1712516"/>
    <lineage>
        <taxon>Bacteria</taxon>
        <taxon>Bacillati</taxon>
        <taxon>Bacillota</taxon>
        <taxon>Bacilli</taxon>
        <taxon>Bacillales</taxon>
        <taxon>Paenibacillaceae</taxon>
        <taxon>Paenibacillus</taxon>
    </lineage>
</organism>
<dbReference type="AlphaFoldDB" id="A0A3G9ISI0"/>
<evidence type="ECO:0000313" key="4">
    <source>
        <dbReference type="Proteomes" id="UP000275368"/>
    </source>
</evidence>
<dbReference type="GO" id="GO:0016020">
    <property type="term" value="C:membrane"/>
    <property type="evidence" value="ECO:0007669"/>
    <property type="project" value="InterPro"/>
</dbReference>
<sequence>MTVAWLEAEVEAAPEAQIEIPMNERVVSETSVLGDFIRKTPSVALSLTSEEVIALFAITPDCECVVVCDEKNRARGLVMKNRLMIIQTHRFGRELYYGRSIAKIMDYHPLIIDKNTLPQEVLDRALSREEKTLYDCVVVTDEDRFVGILTMADLLNISRLLQRQSVHSQIRTIRGAEAMIQEIDQSVVEVHKAAQLGESMSAAMVDLTLKGKNELNKVTAAFHSISNRATEQEGQIGDLQERAGSIGKVSGLIRELADQCNLLAINATIEAARAGDHGRGFAVVANEVRQLATQTKQSAEDINQLIKSILEAVKQTVQLVRTGREETAVSQSSVKEATDVFEKLFHAAANNSKSAKQIDTLSTHAYEQSERVSDEIKRLITDMQGIR</sequence>
<dbReference type="GO" id="GO:0006935">
    <property type="term" value="P:chemotaxis"/>
    <property type="evidence" value="ECO:0007669"/>
    <property type="project" value="InterPro"/>
</dbReference>
<dbReference type="InterPro" id="IPR004090">
    <property type="entry name" value="Chemotax_Me-accpt_rcpt"/>
</dbReference>
<dbReference type="GO" id="GO:0004888">
    <property type="term" value="F:transmembrane signaling receptor activity"/>
    <property type="evidence" value="ECO:0007669"/>
    <property type="project" value="InterPro"/>
</dbReference>
<keyword evidence="1" id="KW-0807">Transducer</keyword>
<comment type="similarity">
    <text evidence="2">Belongs to the methyl-accepting chemotaxis (MCP) protein family.</text>
</comment>
<dbReference type="Proteomes" id="UP000275368">
    <property type="component" value="Chromosome"/>
</dbReference>
<dbReference type="EMBL" id="AP019308">
    <property type="protein sequence ID" value="BBH18955.1"/>
    <property type="molecule type" value="Genomic_DNA"/>
</dbReference>
<dbReference type="InterPro" id="IPR046342">
    <property type="entry name" value="CBS_dom_sf"/>
</dbReference>
<reference evidence="3 4" key="1">
    <citation type="submission" date="2018-11" db="EMBL/GenBank/DDBJ databases">
        <title>Complete genome sequence of Paenibacillus baekrokdamisoli strain KCTC 33723.</title>
        <authorList>
            <person name="Kang S.W."/>
            <person name="Lee K.C."/>
            <person name="Kim K.K."/>
            <person name="Kim J.S."/>
            <person name="Kim D.S."/>
            <person name="Ko S.H."/>
            <person name="Yang S.H."/>
            <person name="Lee J.S."/>
        </authorList>
    </citation>
    <scope>NUCLEOTIDE SEQUENCE [LARGE SCALE GENOMIC DNA]</scope>
    <source>
        <strain evidence="3 4">KCTC 33723</strain>
    </source>
</reference>
<protein>
    <submittedName>
        <fullName evidence="3">Uncharacterized protein</fullName>
    </submittedName>
</protein>
<dbReference type="Pfam" id="PF00015">
    <property type="entry name" value="MCPsignal"/>
    <property type="match status" value="1"/>
</dbReference>
<dbReference type="InterPro" id="IPR000644">
    <property type="entry name" value="CBS_dom"/>
</dbReference>
<dbReference type="PANTHER" id="PTHR32089">
    <property type="entry name" value="METHYL-ACCEPTING CHEMOTAXIS PROTEIN MCPB"/>
    <property type="match status" value="1"/>
</dbReference>
<dbReference type="Gene3D" id="1.10.287.950">
    <property type="entry name" value="Methyl-accepting chemotaxis protein"/>
    <property type="match status" value="1"/>
</dbReference>
<dbReference type="PROSITE" id="PS51371">
    <property type="entry name" value="CBS"/>
    <property type="match status" value="1"/>
</dbReference>
<dbReference type="PANTHER" id="PTHR32089:SF112">
    <property type="entry name" value="LYSOZYME-LIKE PROTEIN-RELATED"/>
    <property type="match status" value="1"/>
</dbReference>
<proteinExistence type="inferred from homology"/>
<dbReference type="GO" id="GO:0007165">
    <property type="term" value="P:signal transduction"/>
    <property type="evidence" value="ECO:0007669"/>
    <property type="project" value="UniProtKB-KW"/>
</dbReference>
<name>A0A3G9ISI0_9BACL</name>
<dbReference type="PROSITE" id="PS50111">
    <property type="entry name" value="CHEMOTAXIS_TRANSDUC_2"/>
    <property type="match status" value="1"/>
</dbReference>
<keyword evidence="4" id="KW-1185">Reference proteome</keyword>
<dbReference type="InterPro" id="IPR004089">
    <property type="entry name" value="MCPsignal_dom"/>
</dbReference>
<dbReference type="OrthoDB" id="9816519at2"/>
<dbReference type="PRINTS" id="PR00260">
    <property type="entry name" value="CHEMTRNSDUCR"/>
</dbReference>
<dbReference type="SMART" id="SM00283">
    <property type="entry name" value="MA"/>
    <property type="match status" value="1"/>
</dbReference>
<accession>A0A3G9ISI0</accession>
<evidence type="ECO:0000256" key="2">
    <source>
        <dbReference type="ARBA" id="ARBA00029447"/>
    </source>
</evidence>
<dbReference type="SUPFAM" id="SSF54631">
    <property type="entry name" value="CBS-domain pair"/>
    <property type="match status" value="1"/>
</dbReference>
<evidence type="ECO:0000256" key="1">
    <source>
        <dbReference type="ARBA" id="ARBA00023224"/>
    </source>
</evidence>
<gene>
    <name evidence="3" type="ORF">Back11_03000</name>
</gene>
<dbReference type="Pfam" id="PF00571">
    <property type="entry name" value="CBS"/>
    <property type="match status" value="1"/>
</dbReference>